<dbReference type="PATRIC" id="fig|69.6.peg.3664"/>
<organism evidence="1 2">
    <name type="scientific">Lysobacter enzymogenes</name>
    <dbReference type="NCBI Taxonomy" id="69"/>
    <lineage>
        <taxon>Bacteria</taxon>
        <taxon>Pseudomonadati</taxon>
        <taxon>Pseudomonadota</taxon>
        <taxon>Gammaproteobacteria</taxon>
        <taxon>Lysobacterales</taxon>
        <taxon>Lysobacteraceae</taxon>
        <taxon>Lysobacter</taxon>
    </lineage>
</organism>
<name>A0A0S2DKJ0_LYSEN</name>
<evidence type="ECO:0000313" key="2">
    <source>
        <dbReference type="Proteomes" id="UP000061569"/>
    </source>
</evidence>
<proteinExistence type="predicted"/>
<dbReference type="AlphaFoldDB" id="A0A0S2DKJ0"/>
<accession>A0A0S2DKJ0</accession>
<sequence length="40" mass="4811">MACVYYFLSLLYKEVNSCLRKYICKTSFISVLQRKLLKDE</sequence>
<dbReference type="Proteomes" id="UP000061569">
    <property type="component" value="Chromosome"/>
</dbReference>
<evidence type="ECO:0000313" key="1">
    <source>
        <dbReference type="EMBL" id="ALN59063.1"/>
    </source>
</evidence>
<gene>
    <name evidence="1" type="ORF">GLE_3719</name>
</gene>
<dbReference type="KEGG" id="lez:GLE_3719"/>
<protein>
    <submittedName>
        <fullName evidence="1">Uncharacterized protein</fullName>
    </submittedName>
</protein>
<dbReference type="EMBL" id="CP013140">
    <property type="protein sequence ID" value="ALN59063.1"/>
    <property type="molecule type" value="Genomic_DNA"/>
</dbReference>
<reference evidence="1 2" key="1">
    <citation type="submission" date="2015-11" db="EMBL/GenBank/DDBJ databases">
        <title>Genome sequences of Lysobacter enzymogenes strain C3 and Lysobacter antibioticus ATCC 29479.</title>
        <authorList>
            <person name="Kobayashi D.Y."/>
        </authorList>
    </citation>
    <scope>NUCLEOTIDE SEQUENCE [LARGE SCALE GENOMIC DNA]</scope>
    <source>
        <strain evidence="1 2">C3</strain>
    </source>
</reference>